<proteinExistence type="predicted"/>
<evidence type="ECO:0000256" key="1">
    <source>
        <dbReference type="SAM" id="Phobius"/>
    </source>
</evidence>
<keyword evidence="1" id="KW-0472">Membrane</keyword>
<protein>
    <submittedName>
        <fullName evidence="2">DUF3068 domain-containing protein</fullName>
    </submittedName>
</protein>
<accession>A0A2N0X6D6</accession>
<feature type="transmembrane region" description="Helical" evidence="1">
    <location>
        <begin position="291"/>
        <end position="312"/>
    </location>
</feature>
<name>A0A2N0X6D6_9CORY</name>
<dbReference type="Pfam" id="PF11271">
    <property type="entry name" value="PorA"/>
    <property type="match status" value="1"/>
</dbReference>
<comment type="caution">
    <text evidence="2">The sequence shown here is derived from an EMBL/GenBank/DDBJ whole genome shotgun (WGS) entry which is preliminary data.</text>
</comment>
<dbReference type="RefSeq" id="WP_101173956.1">
    <property type="nucleotide sequence ID" value="NZ_JAKRKB010000019.1"/>
</dbReference>
<dbReference type="AlphaFoldDB" id="A0A2N0X6D6"/>
<gene>
    <name evidence="2" type="ORF">CXB45_07970</name>
</gene>
<evidence type="ECO:0000313" key="3">
    <source>
        <dbReference type="Proteomes" id="UP000233249"/>
    </source>
</evidence>
<keyword evidence="1" id="KW-0812">Transmembrane</keyword>
<sequence length="317" mass="34662">MLPTSRVVSVLLMGVGAALLVAGALAPRVIQEDSRLPLDLGELTWTVRDDTAESMVLADPNRPVVTTPVVRQTHLTLEEPSSEEAVMARVGTTQLRESRQEEAQRLISAQVWSYGVNRVTGRGTGPAVLSQQLASPTEEVAAPGVWWKFPSPVAEQGYEVFDETLRGTAPASFEGVEEREGRELYHFRQVIEPTNVARLYPGVFNTTDFPEAGEGEDGRGFLFHSATRDYYVDRASGLVVDLRERIDDYYGTADGTKREQVLAFDGRLEPQQSEDLLAAAQRVADRPRVGVWSWAGIGFGVALVALGAIGALRPGRR</sequence>
<organism evidence="2 3">
    <name type="scientific">Corynebacterium mastitidis</name>
    <dbReference type="NCBI Taxonomy" id="161890"/>
    <lineage>
        <taxon>Bacteria</taxon>
        <taxon>Bacillati</taxon>
        <taxon>Actinomycetota</taxon>
        <taxon>Actinomycetes</taxon>
        <taxon>Mycobacteriales</taxon>
        <taxon>Corynebacteriaceae</taxon>
        <taxon>Corynebacterium</taxon>
    </lineage>
</organism>
<dbReference type="InterPro" id="IPR021424">
    <property type="entry name" value="PorA"/>
</dbReference>
<dbReference type="OrthoDB" id="153031at2"/>
<reference evidence="2 3" key="1">
    <citation type="submission" date="2017-12" db="EMBL/GenBank/DDBJ databases">
        <title>Corynebacterium mastitidis 16-1433 Genome.</title>
        <authorList>
            <person name="Gulvik C.A."/>
        </authorList>
    </citation>
    <scope>NUCLEOTIDE SEQUENCE [LARGE SCALE GENOMIC DNA]</scope>
    <source>
        <strain evidence="2 3">16-1433</strain>
    </source>
</reference>
<evidence type="ECO:0000313" key="2">
    <source>
        <dbReference type="EMBL" id="PKF68294.1"/>
    </source>
</evidence>
<dbReference type="STRING" id="1121365.GCA_000375365_01063"/>
<dbReference type="EMBL" id="PJAF01000022">
    <property type="protein sequence ID" value="PKF68294.1"/>
    <property type="molecule type" value="Genomic_DNA"/>
</dbReference>
<dbReference type="Proteomes" id="UP000233249">
    <property type="component" value="Unassembled WGS sequence"/>
</dbReference>
<keyword evidence="1" id="KW-1133">Transmembrane helix</keyword>